<gene>
    <name evidence="6" type="ORF">ZOSMA_113G00510</name>
</gene>
<evidence type="ECO:0000313" key="7">
    <source>
        <dbReference type="Proteomes" id="UP000036987"/>
    </source>
</evidence>
<accession>A0A0K9Q2R5</accession>
<dbReference type="EMBL" id="LFYR01000158">
    <property type="protein sequence ID" value="KMZ75563.1"/>
    <property type="molecule type" value="Genomic_DNA"/>
</dbReference>
<proteinExistence type="predicted"/>
<dbReference type="OrthoDB" id="436852at2759"/>
<dbReference type="CDD" id="cd00076">
    <property type="entry name" value="HFD_SF"/>
    <property type="match status" value="1"/>
</dbReference>
<dbReference type="STRING" id="29655.A0A0K9Q2R5"/>
<keyword evidence="3" id="KW-0804">Transcription</keyword>
<dbReference type="PANTHER" id="PTHR46338">
    <property type="entry name" value="TRANSCRIPTION INITIATION FACTOR TFIID SUBUNIT 8"/>
    <property type="match status" value="1"/>
</dbReference>
<dbReference type="PANTHER" id="PTHR46338:SF13">
    <property type="entry name" value="TRANSCRIPTION INITIATION FACTOR TFIID SUBUNIT 8-LIKE"/>
    <property type="match status" value="1"/>
</dbReference>
<evidence type="ECO:0000256" key="1">
    <source>
        <dbReference type="ARBA" id="ARBA00004123"/>
    </source>
</evidence>
<dbReference type="InterPro" id="IPR006565">
    <property type="entry name" value="BTP"/>
</dbReference>
<protein>
    <recommendedName>
        <fullName evidence="5">Bromodomain associated domain-containing protein</fullName>
    </recommendedName>
</protein>
<dbReference type="Gene3D" id="1.10.20.10">
    <property type="entry name" value="Histone, subunit A"/>
    <property type="match status" value="1"/>
</dbReference>
<dbReference type="OMA" id="GFLMEAP"/>
<name>A0A0K9Q2R5_ZOSMR</name>
<dbReference type="InterPro" id="IPR009072">
    <property type="entry name" value="Histone-fold"/>
</dbReference>
<dbReference type="GO" id="GO:0006366">
    <property type="term" value="P:transcription by RNA polymerase II"/>
    <property type="evidence" value="ECO:0000318"/>
    <property type="project" value="GO_Central"/>
</dbReference>
<keyword evidence="2" id="KW-0805">Transcription regulation</keyword>
<evidence type="ECO:0000256" key="3">
    <source>
        <dbReference type="ARBA" id="ARBA00023163"/>
    </source>
</evidence>
<organism evidence="6 7">
    <name type="scientific">Zostera marina</name>
    <name type="common">Eelgrass</name>
    <dbReference type="NCBI Taxonomy" id="29655"/>
    <lineage>
        <taxon>Eukaryota</taxon>
        <taxon>Viridiplantae</taxon>
        <taxon>Streptophyta</taxon>
        <taxon>Embryophyta</taxon>
        <taxon>Tracheophyta</taxon>
        <taxon>Spermatophyta</taxon>
        <taxon>Magnoliopsida</taxon>
        <taxon>Liliopsida</taxon>
        <taxon>Zosteraceae</taxon>
        <taxon>Zostera</taxon>
    </lineage>
</organism>
<dbReference type="GO" id="GO:0005669">
    <property type="term" value="C:transcription factor TFIID complex"/>
    <property type="evidence" value="ECO:0000318"/>
    <property type="project" value="GO_Central"/>
</dbReference>
<keyword evidence="4" id="KW-0539">Nucleus</keyword>
<evidence type="ECO:0000313" key="6">
    <source>
        <dbReference type="EMBL" id="KMZ75563.1"/>
    </source>
</evidence>
<reference evidence="7" key="1">
    <citation type="journal article" date="2016" name="Nature">
        <title>The genome of the seagrass Zostera marina reveals angiosperm adaptation to the sea.</title>
        <authorList>
            <person name="Olsen J.L."/>
            <person name="Rouze P."/>
            <person name="Verhelst B."/>
            <person name="Lin Y.-C."/>
            <person name="Bayer T."/>
            <person name="Collen J."/>
            <person name="Dattolo E."/>
            <person name="De Paoli E."/>
            <person name="Dittami S."/>
            <person name="Maumus F."/>
            <person name="Michel G."/>
            <person name="Kersting A."/>
            <person name="Lauritano C."/>
            <person name="Lohaus R."/>
            <person name="Toepel M."/>
            <person name="Tonon T."/>
            <person name="Vanneste K."/>
            <person name="Amirebrahimi M."/>
            <person name="Brakel J."/>
            <person name="Bostroem C."/>
            <person name="Chovatia M."/>
            <person name="Grimwood J."/>
            <person name="Jenkins J.W."/>
            <person name="Jueterbock A."/>
            <person name="Mraz A."/>
            <person name="Stam W.T."/>
            <person name="Tice H."/>
            <person name="Bornberg-Bauer E."/>
            <person name="Green P.J."/>
            <person name="Pearson G.A."/>
            <person name="Procaccini G."/>
            <person name="Duarte C.M."/>
            <person name="Schmutz J."/>
            <person name="Reusch T.B.H."/>
            <person name="Van de Peer Y."/>
        </authorList>
    </citation>
    <scope>NUCLEOTIDE SEQUENCE [LARGE SCALE GENOMIC DNA]</scope>
    <source>
        <strain evidence="7">cv. Finnish</strain>
    </source>
</reference>
<evidence type="ECO:0000256" key="2">
    <source>
        <dbReference type="ARBA" id="ARBA00023015"/>
    </source>
</evidence>
<feature type="domain" description="Bromodomain associated" evidence="5">
    <location>
        <begin position="13"/>
        <end position="89"/>
    </location>
</feature>
<keyword evidence="7" id="KW-1185">Reference proteome</keyword>
<dbReference type="GO" id="GO:0046982">
    <property type="term" value="F:protein heterodimerization activity"/>
    <property type="evidence" value="ECO:0007669"/>
    <property type="project" value="InterPro"/>
</dbReference>
<dbReference type="Proteomes" id="UP000036987">
    <property type="component" value="Unassembled WGS sequence"/>
</dbReference>
<dbReference type="Pfam" id="PF07524">
    <property type="entry name" value="Bromo_TP"/>
    <property type="match status" value="1"/>
</dbReference>
<dbReference type="InterPro" id="IPR037818">
    <property type="entry name" value="TAF8"/>
</dbReference>
<comment type="subcellular location">
    <subcellularLocation>
        <location evidence="1">Nucleus</location>
    </subcellularLocation>
</comment>
<evidence type="ECO:0000259" key="5">
    <source>
        <dbReference type="SMART" id="SM00576"/>
    </source>
</evidence>
<dbReference type="AlphaFoldDB" id="A0A0K9Q2R5"/>
<evidence type="ECO:0000256" key="4">
    <source>
        <dbReference type="ARBA" id="ARBA00023242"/>
    </source>
</evidence>
<dbReference type="SMART" id="SM00576">
    <property type="entry name" value="BTP"/>
    <property type="match status" value="1"/>
</dbReference>
<comment type="caution">
    <text evidence="6">The sequence shown here is derived from an EMBL/GenBank/DDBJ whole genome shotgun (WGS) entry which is preliminary data.</text>
</comment>
<sequence>MSSSTTVATTTSETFYEEISTIAVSQIALAMGYRKAHRFAVQSLADVLGRYVQSIATVAASTANSWGRTDSNLFDVIIALEHMCTPRGFPGLADPYRPLIRSPVLRDLMTFVSVVEDIPFAKPIPRCIGGVSVIRGVGFQNMQSHNHIPSWLPVFPVEEKKSGEFKKRNFFRPFGENWEEENVGPLVEVRTEKKIQKLLENNSRGLPKSRDKVRFIIGRSGKRGRVMVSSMEMENERDGFLMEAPTL</sequence>